<feature type="domain" description="BTB" evidence="1">
    <location>
        <begin position="21"/>
        <end position="88"/>
    </location>
</feature>
<evidence type="ECO:0000259" key="1">
    <source>
        <dbReference type="PROSITE" id="PS50097"/>
    </source>
</evidence>
<dbReference type="SMART" id="SM00225">
    <property type="entry name" value="BTB"/>
    <property type="match status" value="1"/>
</dbReference>
<evidence type="ECO:0000313" key="3">
    <source>
        <dbReference type="Proteomes" id="UP000034182"/>
    </source>
</evidence>
<dbReference type="EMBL" id="LAQI01000021">
    <property type="protein sequence ID" value="KKY27390.1"/>
    <property type="molecule type" value="Genomic_DNA"/>
</dbReference>
<organism evidence="2 3">
    <name type="scientific">Diplodia seriata</name>
    <dbReference type="NCBI Taxonomy" id="420778"/>
    <lineage>
        <taxon>Eukaryota</taxon>
        <taxon>Fungi</taxon>
        <taxon>Dikarya</taxon>
        <taxon>Ascomycota</taxon>
        <taxon>Pezizomycotina</taxon>
        <taxon>Dothideomycetes</taxon>
        <taxon>Dothideomycetes incertae sedis</taxon>
        <taxon>Botryosphaeriales</taxon>
        <taxon>Botryosphaeriaceae</taxon>
        <taxon>Diplodia</taxon>
    </lineage>
</organism>
<dbReference type="InterPro" id="IPR011333">
    <property type="entry name" value="SKP1/BTB/POZ_sf"/>
</dbReference>
<dbReference type="PANTHER" id="PTHR47843">
    <property type="entry name" value="BTB DOMAIN-CONTAINING PROTEIN-RELATED"/>
    <property type="match status" value="1"/>
</dbReference>
<dbReference type="AlphaFoldDB" id="A0A0G2HG13"/>
<gene>
    <name evidence="2" type="ORF">UCDDS831_g00792</name>
</gene>
<proteinExistence type="predicted"/>
<dbReference type="InterPro" id="IPR000210">
    <property type="entry name" value="BTB/POZ_dom"/>
</dbReference>
<reference evidence="2 3" key="2">
    <citation type="submission" date="2015-05" db="EMBL/GenBank/DDBJ databases">
        <title>Distinctive expansion of gene families associated with plant cell wall degradation and secondary metabolism in the genomes of grapevine trunk pathogens.</title>
        <authorList>
            <person name="Lawrence D.P."/>
            <person name="Travadon R."/>
            <person name="Rolshausen P.E."/>
            <person name="Baumgartner K."/>
        </authorList>
    </citation>
    <scope>NUCLEOTIDE SEQUENCE [LARGE SCALE GENOMIC DNA]</scope>
    <source>
        <strain evidence="2">DS831</strain>
    </source>
</reference>
<dbReference type="Gene3D" id="3.30.710.10">
    <property type="entry name" value="Potassium Channel Kv1.1, Chain A"/>
    <property type="match status" value="1"/>
</dbReference>
<sequence length="210" mass="23739">MTAPKANARPDLGSTTCSEHGVVTLKVGPDEKAFLIHKSILCAQSPYFRAALAEGRWKEGQDNAIALDETDPAMFSQLVVNWLYTGEVPDNIRDSVEAGYIFADRYDFPELRSKILGEVYSYYVARNYLLPSYKVIIQAFENLPPTCKLCELYVDLYGSRWYTEVDNEEDAALREQLPTSFILPLMERLGGREIGGEGCEHDLAYYSEQK</sequence>
<dbReference type="PANTHER" id="PTHR47843:SF2">
    <property type="entry name" value="BTB DOMAIN-CONTAINING PROTEIN"/>
    <property type="match status" value="1"/>
</dbReference>
<dbReference type="CDD" id="cd18186">
    <property type="entry name" value="BTB_POZ_ZBTB_KLHL-like"/>
    <property type="match status" value="1"/>
</dbReference>
<comment type="caution">
    <text evidence="2">The sequence shown here is derived from an EMBL/GenBank/DDBJ whole genome shotgun (WGS) entry which is preliminary data.</text>
</comment>
<dbReference type="Pfam" id="PF00651">
    <property type="entry name" value="BTB"/>
    <property type="match status" value="1"/>
</dbReference>
<name>A0A0G2HG13_9PEZI</name>
<evidence type="ECO:0000313" key="2">
    <source>
        <dbReference type="EMBL" id="KKY27390.1"/>
    </source>
</evidence>
<protein>
    <recommendedName>
        <fullName evidence="1">BTB domain-containing protein</fullName>
    </recommendedName>
</protein>
<dbReference type="SUPFAM" id="SSF54695">
    <property type="entry name" value="POZ domain"/>
    <property type="match status" value="1"/>
</dbReference>
<dbReference type="PROSITE" id="PS50097">
    <property type="entry name" value="BTB"/>
    <property type="match status" value="1"/>
</dbReference>
<dbReference type="Proteomes" id="UP000034182">
    <property type="component" value="Unassembled WGS sequence"/>
</dbReference>
<reference evidence="2 3" key="1">
    <citation type="submission" date="2015-03" db="EMBL/GenBank/DDBJ databases">
        <authorList>
            <person name="Morales-Cruz A."/>
            <person name="Amrine K.C."/>
            <person name="Cantu D."/>
        </authorList>
    </citation>
    <scope>NUCLEOTIDE SEQUENCE [LARGE SCALE GENOMIC DNA]</scope>
    <source>
        <strain evidence="2">DS831</strain>
    </source>
</reference>
<accession>A0A0G2HG13</accession>